<accession>A0ABW2A5A2</accession>
<dbReference type="Proteomes" id="UP001596422">
    <property type="component" value="Unassembled WGS sequence"/>
</dbReference>
<keyword evidence="2" id="KW-1185">Reference proteome</keyword>
<proteinExistence type="predicted"/>
<gene>
    <name evidence="1" type="ORF">ACFQDL_22660</name>
</gene>
<name>A0ABW2A5A2_9GAMM</name>
<protein>
    <submittedName>
        <fullName evidence="1">Uncharacterized protein</fullName>
    </submittedName>
</protein>
<comment type="caution">
    <text evidence="1">The sequence shown here is derived from an EMBL/GenBank/DDBJ whole genome shotgun (WGS) entry which is preliminary data.</text>
</comment>
<organism evidence="1 2">
    <name type="scientific">Marinobacterium aestuariivivens</name>
    <dbReference type="NCBI Taxonomy" id="1698799"/>
    <lineage>
        <taxon>Bacteria</taxon>
        <taxon>Pseudomonadati</taxon>
        <taxon>Pseudomonadota</taxon>
        <taxon>Gammaproteobacteria</taxon>
        <taxon>Oceanospirillales</taxon>
        <taxon>Oceanospirillaceae</taxon>
        <taxon>Marinobacterium</taxon>
    </lineage>
</organism>
<reference evidence="2" key="1">
    <citation type="journal article" date="2019" name="Int. J. Syst. Evol. Microbiol.">
        <title>The Global Catalogue of Microorganisms (GCM) 10K type strain sequencing project: providing services to taxonomists for standard genome sequencing and annotation.</title>
        <authorList>
            <consortium name="The Broad Institute Genomics Platform"/>
            <consortium name="The Broad Institute Genome Sequencing Center for Infectious Disease"/>
            <person name="Wu L."/>
            <person name="Ma J."/>
        </authorList>
    </citation>
    <scope>NUCLEOTIDE SEQUENCE [LARGE SCALE GENOMIC DNA]</scope>
    <source>
        <strain evidence="2">NBRC 111756</strain>
    </source>
</reference>
<dbReference type="EMBL" id="JBHSWE010000001">
    <property type="protein sequence ID" value="MFC6672557.1"/>
    <property type="molecule type" value="Genomic_DNA"/>
</dbReference>
<dbReference type="RefSeq" id="WP_379910995.1">
    <property type="nucleotide sequence ID" value="NZ_JBHSWE010000001.1"/>
</dbReference>
<evidence type="ECO:0000313" key="1">
    <source>
        <dbReference type="EMBL" id="MFC6672557.1"/>
    </source>
</evidence>
<sequence length="270" mass="30116">MLNARTFRNLRILILLLILLAVALNSWLSRIRTTDWQETLWVLVYPLNGDGRADTQAYIDSLSGDAFDGIERFFTREAGRYGVASVDPVFVQLAPQVFASPPKLPQNPSLFDNVRWSLSMRWWAWRNDSWQGPAADIRIFMRYYSPQNREPLAHSLGLQKGLIGLVNAFADERNQGQNNVVAAHELLHTLGASDKYDLNSGLPLWPDGFAEPDQVPRYPQRLAEIMGGRVPISDGRALIPPSLDAVVVGTGTALEINWPVPDGLAVTADR</sequence>
<evidence type="ECO:0000313" key="2">
    <source>
        <dbReference type="Proteomes" id="UP001596422"/>
    </source>
</evidence>